<dbReference type="HOGENOM" id="CLU_3024816_0_0_9"/>
<dbReference type="Proteomes" id="UP000004736">
    <property type="component" value="Unassembled WGS sequence"/>
</dbReference>
<accession>C9LQX1</accession>
<reference evidence="1" key="1">
    <citation type="submission" date="2009-09" db="EMBL/GenBank/DDBJ databases">
        <authorList>
            <person name="Weinstock G."/>
            <person name="Sodergren E."/>
            <person name="Clifton S."/>
            <person name="Fulton L."/>
            <person name="Fulton B."/>
            <person name="Courtney L."/>
            <person name="Fronick C."/>
            <person name="Harrison M."/>
            <person name="Strong C."/>
            <person name="Farmer C."/>
            <person name="Delahaunty K."/>
            <person name="Markovic C."/>
            <person name="Hall O."/>
            <person name="Minx P."/>
            <person name="Tomlinson C."/>
            <person name="Mitreva M."/>
            <person name="Nelson J."/>
            <person name="Hou S."/>
            <person name="Wollam A."/>
            <person name="Pepin K.H."/>
            <person name="Johnson M."/>
            <person name="Bhonagiri V."/>
            <person name="Nash W.E."/>
            <person name="Warren W."/>
            <person name="Chinwalla A."/>
            <person name="Mardis E.R."/>
            <person name="Wilson R.K."/>
        </authorList>
    </citation>
    <scope>NUCLEOTIDE SEQUENCE [LARGE SCALE GENOMIC DNA]</scope>
    <source>
        <strain evidence="1">DSM 15470</strain>
    </source>
</reference>
<keyword evidence="2" id="KW-1185">Reference proteome</keyword>
<organism evidence="1 2">
    <name type="scientific">Dialister invisus DSM 15470</name>
    <dbReference type="NCBI Taxonomy" id="592028"/>
    <lineage>
        <taxon>Bacteria</taxon>
        <taxon>Bacillati</taxon>
        <taxon>Bacillota</taxon>
        <taxon>Negativicutes</taxon>
        <taxon>Veillonellales</taxon>
        <taxon>Veillonellaceae</taxon>
        <taxon>Dialister</taxon>
    </lineage>
</organism>
<name>C9LQX1_9FIRM</name>
<proteinExistence type="predicted"/>
<comment type="caution">
    <text evidence="1">The sequence shown here is derived from an EMBL/GenBank/DDBJ whole genome shotgun (WGS) entry which is preliminary data.</text>
</comment>
<dbReference type="EMBL" id="ACIM02000001">
    <property type="protein sequence ID" value="EEW97957.1"/>
    <property type="molecule type" value="Genomic_DNA"/>
</dbReference>
<evidence type="ECO:0000313" key="2">
    <source>
        <dbReference type="Proteomes" id="UP000004736"/>
    </source>
</evidence>
<evidence type="ECO:0000313" key="1">
    <source>
        <dbReference type="EMBL" id="EEW97957.1"/>
    </source>
</evidence>
<sequence length="55" mass="6418">MQRIGFRKGAGFFMITETSTVLGKRKTDYGLWRYGILHSHSLRIHLLSLKTFPHL</sequence>
<protein>
    <submittedName>
        <fullName evidence="1">Uncharacterized protein</fullName>
    </submittedName>
</protein>
<dbReference type="AlphaFoldDB" id="C9LQX1"/>
<gene>
    <name evidence="1" type="ORF">GCWU000321_01953</name>
</gene>
<dbReference type="STRING" id="592028.GCWU000321_01953"/>